<gene>
    <name evidence="2" type="ORF">QTJ16_005499</name>
</gene>
<feature type="region of interest" description="Disordered" evidence="1">
    <location>
        <begin position="292"/>
        <end position="316"/>
    </location>
</feature>
<organism evidence="2 3">
    <name type="scientific">Diplocarpon rosae</name>
    <dbReference type="NCBI Taxonomy" id="946125"/>
    <lineage>
        <taxon>Eukaryota</taxon>
        <taxon>Fungi</taxon>
        <taxon>Dikarya</taxon>
        <taxon>Ascomycota</taxon>
        <taxon>Pezizomycotina</taxon>
        <taxon>Leotiomycetes</taxon>
        <taxon>Helotiales</taxon>
        <taxon>Drepanopezizaceae</taxon>
        <taxon>Diplocarpon</taxon>
    </lineage>
</organism>
<evidence type="ECO:0000256" key="1">
    <source>
        <dbReference type="SAM" id="MobiDB-lite"/>
    </source>
</evidence>
<name>A0AAD9SYQ9_9HELO</name>
<dbReference type="Proteomes" id="UP001285354">
    <property type="component" value="Unassembled WGS sequence"/>
</dbReference>
<proteinExistence type="predicted"/>
<dbReference type="EMBL" id="JAUBYV010000008">
    <property type="protein sequence ID" value="KAK2625130.1"/>
    <property type="molecule type" value="Genomic_DNA"/>
</dbReference>
<keyword evidence="3" id="KW-1185">Reference proteome</keyword>
<dbReference type="AlphaFoldDB" id="A0AAD9SYQ9"/>
<protein>
    <submittedName>
        <fullName evidence="2">Uncharacterized protein</fullName>
    </submittedName>
</protein>
<evidence type="ECO:0000313" key="3">
    <source>
        <dbReference type="Proteomes" id="UP001285354"/>
    </source>
</evidence>
<reference evidence="2" key="1">
    <citation type="submission" date="2023-06" db="EMBL/GenBank/DDBJ databases">
        <title>Draft genome of Marssonina rosae.</title>
        <authorList>
            <person name="Cheng Q."/>
        </authorList>
    </citation>
    <scope>NUCLEOTIDE SEQUENCE</scope>
    <source>
        <strain evidence="2">R4</strain>
    </source>
</reference>
<evidence type="ECO:0000313" key="2">
    <source>
        <dbReference type="EMBL" id="KAK2625130.1"/>
    </source>
</evidence>
<comment type="caution">
    <text evidence="2">The sequence shown here is derived from an EMBL/GenBank/DDBJ whole genome shotgun (WGS) entry which is preliminary data.</text>
</comment>
<accession>A0AAD9SYQ9</accession>
<sequence>MAKDAYNTAKTELTGLSNTIGADSAPVSRAERILQKQADLPDKMAEEALALVLRYSGSLDDARGLSPKTESLLFNFELTPLRKEVQRLKTELKSKDNTGNGTEADALRATIEVLQEQNGILLKRNAELGNETQQIFETQKWRDEETNFKKRVAEQDESLEIAKKQTAVWKSTLESTRTNAEVGLRASNKSREGALRKLIIQLHHRYEQLLDARDISNNLKAEINAQTEKYEKISKKHIEDMNKEYDRISNQQTAMEYEAMHEKMKEIKQLEATPRNSEPEHNNDTMLITVKPNQPSNSERIIGNEKDQLSKDTQSITTERHKVQTRLQGLEDVTIPKLVDEKLAVQKDM</sequence>